<dbReference type="Pfam" id="PF07715">
    <property type="entry name" value="Plug"/>
    <property type="match status" value="1"/>
</dbReference>
<gene>
    <name evidence="11" type="ORF">SAMN04488505_102295</name>
</gene>
<dbReference type="RefSeq" id="WP_089909285.1">
    <property type="nucleotide sequence ID" value="NZ_FOBB01000002.1"/>
</dbReference>
<comment type="subcellular location">
    <subcellularLocation>
        <location evidence="1 7">Cell outer membrane</location>
        <topology evidence="1 7">Multi-pass membrane protein</topology>
    </subcellularLocation>
</comment>
<feature type="region of interest" description="Disordered" evidence="8">
    <location>
        <begin position="389"/>
        <end position="411"/>
    </location>
</feature>
<dbReference type="Pfam" id="PF13715">
    <property type="entry name" value="CarbopepD_reg_2"/>
    <property type="match status" value="1"/>
</dbReference>
<feature type="domain" description="TonB-dependent receptor plug" evidence="10">
    <location>
        <begin position="114"/>
        <end position="240"/>
    </location>
</feature>
<dbReference type="GO" id="GO:0009279">
    <property type="term" value="C:cell outer membrane"/>
    <property type="evidence" value="ECO:0007669"/>
    <property type="project" value="UniProtKB-SubCell"/>
</dbReference>
<keyword evidence="4 7" id="KW-0812">Transmembrane</keyword>
<dbReference type="SUPFAM" id="SSF49464">
    <property type="entry name" value="Carboxypeptidase regulatory domain-like"/>
    <property type="match status" value="1"/>
</dbReference>
<accession>A0A1H7QAP6</accession>
<keyword evidence="3 7" id="KW-1134">Transmembrane beta strand</keyword>
<dbReference type="InterPro" id="IPR039426">
    <property type="entry name" value="TonB-dep_rcpt-like"/>
</dbReference>
<keyword evidence="12" id="KW-1185">Reference proteome</keyword>
<dbReference type="Gene3D" id="2.40.170.20">
    <property type="entry name" value="TonB-dependent receptor, beta-barrel domain"/>
    <property type="match status" value="1"/>
</dbReference>
<dbReference type="InterPro" id="IPR036942">
    <property type="entry name" value="Beta-barrel_TonB_sf"/>
</dbReference>
<dbReference type="InterPro" id="IPR023996">
    <property type="entry name" value="TonB-dep_OMP_SusC/RagA"/>
</dbReference>
<sequence>MRTIYLALLCLIVPLLPVLAQTVKVEGTVTDNAKEPLPGVSVRVKSTNTGVTTDAKGHFSLSATPGATLEITYVGFTKQEVKVTGQQNLRVVMAATASALQETVIIGYQQVTRKKATAAISSLSGREIQNLPAASFDQLMQGRLSGVNVQNFTGEPGARTTVSVRGNSAVSRDYNEFKVVNSPLYVVDGIPQPSEEYVTSDVGTGTNFLAGINPMDIATIDVLKDASAAAIYGSRAANGVILITTKKGKSGTPRVSLSSYFGITERPELRDVVLGTEERRQKMALLQQSLTHAQQQQLPFLMTDSLNPAYNANTDWQDIFYRTGLIKNADLSVSGGSENSYYRFSAGYYDEQGVVIGTDFKRYSTRLNLMTRAMNNKLEINPIISFSRTDRHRGNGRPGNSINITTNGDPRDPVTVGAGQMPSSLFALDPDKKAAMLGTYKDALDKNMENQFTINLNLGLFITPHLKLNSQNSYIYKTSRRDYNKTNALTSNNGSFSFSFADNGANLLSSNYLSYTNSFKDHNLSVILGTDMQYDQYQNTRALGYGGSSDQIQVVQGFRQTNIEASSDYQAYGLLSYYSRIAYDFKEKYLLSVSARTDGSSRFGADSKWGFFPSASAAWIISDEPFLQHSRTFSLVKIRGSVGTSGSLPEQNYLQYNLYKVNNGGFAGNSGATSYNGVTAITPNFTDGAAQKGLSWERSVQWNLGTDLEFADGNFAATVDVYNRQNSLQLFSIILPVTSGYDKALTNALGVRNSGVELTVSGYPFKRRNSAIKWFTRLNISYNKNMITSLPNGGRDIVFQNGDRFDKSHILSVGKPLNAFYLYQNLGVFATDDDVPGNKYTGEKFRNGNGTYRGGDFHLADLDGDNFIDIFNEGINPDKMPIGDPNPKITGGFNNEITWKNFILNIFCTFTFDRDVLNLYRADQFSNSTDGDATNRFIQYATPDFSRLDIWRNPGDKATYAKYDLGTYRYYYTSAQTFFLEKGDYLRIKSISLTYNLNPDLLKRWGMDRFSIFGVLDNVAMFQRSKNLPDAEAVNPYGEYNGNGYPIPKKYTMGLSVNF</sequence>
<evidence type="ECO:0000313" key="11">
    <source>
        <dbReference type="EMBL" id="SEL44956.1"/>
    </source>
</evidence>
<name>A0A1H7QAP6_9BACT</name>
<dbReference type="Gene3D" id="2.170.130.10">
    <property type="entry name" value="TonB-dependent receptor, plug domain"/>
    <property type="match status" value="1"/>
</dbReference>
<evidence type="ECO:0000256" key="5">
    <source>
        <dbReference type="ARBA" id="ARBA00023136"/>
    </source>
</evidence>
<evidence type="ECO:0000259" key="10">
    <source>
        <dbReference type="Pfam" id="PF07715"/>
    </source>
</evidence>
<dbReference type="NCBIfam" id="TIGR04056">
    <property type="entry name" value="OMP_RagA_SusC"/>
    <property type="match status" value="1"/>
</dbReference>
<dbReference type="FunFam" id="2.60.40.1120:FF:000003">
    <property type="entry name" value="Outer membrane protein Omp121"/>
    <property type="match status" value="1"/>
</dbReference>
<feature type="signal peptide" evidence="9">
    <location>
        <begin position="1"/>
        <end position="20"/>
    </location>
</feature>
<feature type="chain" id="PRO_5011497160" evidence="9">
    <location>
        <begin position="21"/>
        <end position="1059"/>
    </location>
</feature>
<evidence type="ECO:0000256" key="3">
    <source>
        <dbReference type="ARBA" id="ARBA00022452"/>
    </source>
</evidence>
<dbReference type="STRING" id="573321.SAMN04488505_102295"/>
<dbReference type="NCBIfam" id="TIGR04057">
    <property type="entry name" value="SusC_RagA_signa"/>
    <property type="match status" value="1"/>
</dbReference>
<evidence type="ECO:0000313" key="12">
    <source>
        <dbReference type="Proteomes" id="UP000198984"/>
    </source>
</evidence>
<keyword evidence="2 7" id="KW-0813">Transport</keyword>
<keyword evidence="6 7" id="KW-0998">Cell outer membrane</keyword>
<dbReference type="InterPro" id="IPR037066">
    <property type="entry name" value="Plug_dom_sf"/>
</dbReference>
<reference evidence="11 12" key="1">
    <citation type="submission" date="2016-10" db="EMBL/GenBank/DDBJ databases">
        <authorList>
            <person name="de Groot N.N."/>
        </authorList>
    </citation>
    <scope>NUCLEOTIDE SEQUENCE [LARGE SCALE GENOMIC DNA]</scope>
    <source>
        <strain evidence="11 12">DSM 21039</strain>
    </source>
</reference>
<dbReference type="EMBL" id="FOBB01000002">
    <property type="protein sequence ID" value="SEL44956.1"/>
    <property type="molecule type" value="Genomic_DNA"/>
</dbReference>
<evidence type="ECO:0000256" key="9">
    <source>
        <dbReference type="SAM" id="SignalP"/>
    </source>
</evidence>
<evidence type="ECO:0000256" key="1">
    <source>
        <dbReference type="ARBA" id="ARBA00004571"/>
    </source>
</evidence>
<protein>
    <submittedName>
        <fullName evidence="11">TonB-linked outer membrane protein, SusC/RagA family</fullName>
    </submittedName>
</protein>
<dbReference type="InterPro" id="IPR012910">
    <property type="entry name" value="Plug_dom"/>
</dbReference>
<dbReference type="PROSITE" id="PS52016">
    <property type="entry name" value="TONB_DEPENDENT_REC_3"/>
    <property type="match status" value="1"/>
</dbReference>
<evidence type="ECO:0000256" key="7">
    <source>
        <dbReference type="PROSITE-ProRule" id="PRU01360"/>
    </source>
</evidence>
<dbReference type="Gene3D" id="2.60.40.1120">
    <property type="entry name" value="Carboxypeptidase-like, regulatory domain"/>
    <property type="match status" value="1"/>
</dbReference>
<evidence type="ECO:0000256" key="2">
    <source>
        <dbReference type="ARBA" id="ARBA00022448"/>
    </source>
</evidence>
<keyword evidence="9" id="KW-0732">Signal</keyword>
<dbReference type="Proteomes" id="UP000198984">
    <property type="component" value="Unassembled WGS sequence"/>
</dbReference>
<proteinExistence type="inferred from homology"/>
<dbReference type="OrthoDB" id="9768177at2"/>
<comment type="similarity">
    <text evidence="7">Belongs to the TonB-dependent receptor family.</text>
</comment>
<evidence type="ECO:0000256" key="6">
    <source>
        <dbReference type="ARBA" id="ARBA00023237"/>
    </source>
</evidence>
<feature type="compositionally biased region" description="Polar residues" evidence="8">
    <location>
        <begin position="398"/>
        <end position="408"/>
    </location>
</feature>
<dbReference type="SUPFAM" id="SSF56935">
    <property type="entry name" value="Porins"/>
    <property type="match status" value="1"/>
</dbReference>
<organism evidence="11 12">
    <name type="scientific">Chitinophaga rupis</name>
    <dbReference type="NCBI Taxonomy" id="573321"/>
    <lineage>
        <taxon>Bacteria</taxon>
        <taxon>Pseudomonadati</taxon>
        <taxon>Bacteroidota</taxon>
        <taxon>Chitinophagia</taxon>
        <taxon>Chitinophagales</taxon>
        <taxon>Chitinophagaceae</taxon>
        <taxon>Chitinophaga</taxon>
    </lineage>
</organism>
<keyword evidence="5 7" id="KW-0472">Membrane</keyword>
<evidence type="ECO:0000256" key="8">
    <source>
        <dbReference type="SAM" id="MobiDB-lite"/>
    </source>
</evidence>
<dbReference type="AlphaFoldDB" id="A0A1H7QAP6"/>
<evidence type="ECO:0000256" key="4">
    <source>
        <dbReference type="ARBA" id="ARBA00022692"/>
    </source>
</evidence>
<dbReference type="InterPro" id="IPR023997">
    <property type="entry name" value="TonB-dep_OMP_SusC/RagA_CS"/>
</dbReference>
<dbReference type="InterPro" id="IPR008969">
    <property type="entry name" value="CarboxyPept-like_regulatory"/>
</dbReference>